<evidence type="ECO:0000256" key="2">
    <source>
        <dbReference type="ARBA" id="ARBA00004236"/>
    </source>
</evidence>
<dbReference type="CDD" id="cd12044">
    <property type="entry name" value="SH3_SKAP1"/>
    <property type="match status" value="1"/>
</dbReference>
<dbReference type="EMBL" id="JAPFRF010000012">
    <property type="protein sequence ID" value="KAJ7313669.1"/>
    <property type="molecule type" value="Genomic_DNA"/>
</dbReference>
<dbReference type="Gene3D" id="2.30.29.30">
    <property type="entry name" value="Pleckstrin-homology domain (PH domain)/Phosphotyrosine-binding domain (PTB)"/>
    <property type="match status" value="1"/>
</dbReference>
<evidence type="ECO:0000256" key="3">
    <source>
        <dbReference type="ARBA" id="ARBA00004496"/>
    </source>
</evidence>
<dbReference type="FunFam" id="2.30.30.40:FF:000097">
    <property type="entry name" value="Putative src kinase-associated phosphoprotein 2"/>
    <property type="match status" value="1"/>
</dbReference>
<dbReference type="GO" id="GO:0005634">
    <property type="term" value="C:nucleus"/>
    <property type="evidence" value="ECO:0007669"/>
    <property type="project" value="UniProtKB-SubCell"/>
</dbReference>
<evidence type="ECO:0000256" key="14">
    <source>
        <dbReference type="PROSITE-ProRule" id="PRU00192"/>
    </source>
</evidence>
<evidence type="ECO:0000256" key="13">
    <source>
        <dbReference type="ARBA" id="ARBA00039670"/>
    </source>
</evidence>
<organism evidence="18 19">
    <name type="scientific">Phrynocephalus forsythii</name>
    <dbReference type="NCBI Taxonomy" id="171643"/>
    <lineage>
        <taxon>Eukaryota</taxon>
        <taxon>Metazoa</taxon>
        <taxon>Chordata</taxon>
        <taxon>Craniata</taxon>
        <taxon>Vertebrata</taxon>
        <taxon>Euteleostomi</taxon>
        <taxon>Lepidosauria</taxon>
        <taxon>Squamata</taxon>
        <taxon>Bifurcata</taxon>
        <taxon>Unidentata</taxon>
        <taxon>Episquamata</taxon>
        <taxon>Toxicofera</taxon>
        <taxon>Iguania</taxon>
        <taxon>Acrodonta</taxon>
        <taxon>Agamidae</taxon>
        <taxon>Agaminae</taxon>
        <taxon>Phrynocephalus</taxon>
    </lineage>
</organism>
<name>A0A9Q0XGX5_9SAUR</name>
<comment type="similarity">
    <text evidence="4">Belongs to the SKAP family.</text>
</comment>
<evidence type="ECO:0000313" key="19">
    <source>
        <dbReference type="Proteomes" id="UP001142489"/>
    </source>
</evidence>
<dbReference type="Pfam" id="PF00169">
    <property type="entry name" value="PH"/>
    <property type="match status" value="1"/>
</dbReference>
<keyword evidence="9" id="KW-0391">Immunity</keyword>
<keyword evidence="5 14" id="KW-0728">SH3 domain</keyword>
<dbReference type="InterPro" id="IPR035765">
    <property type="entry name" value="SKAP1_SH3"/>
</dbReference>
<evidence type="ECO:0000313" key="18">
    <source>
        <dbReference type="EMBL" id="KAJ7313669.1"/>
    </source>
</evidence>
<dbReference type="AlphaFoldDB" id="A0A9Q0XGX5"/>
<comment type="caution">
    <text evidence="18">The sequence shown here is derived from an EMBL/GenBank/DDBJ whole genome shotgun (WGS) entry which is preliminary data.</text>
</comment>
<dbReference type="InterPro" id="IPR001452">
    <property type="entry name" value="SH3_domain"/>
</dbReference>
<evidence type="ECO:0000256" key="9">
    <source>
        <dbReference type="ARBA" id="ARBA00022859"/>
    </source>
</evidence>
<accession>A0A9Q0XGX5</accession>
<dbReference type="Gene3D" id="6.10.250.220">
    <property type="match status" value="1"/>
</dbReference>
<keyword evidence="19" id="KW-1185">Reference proteome</keyword>
<gene>
    <name evidence="18" type="ORF">JRQ81_005263</name>
</gene>
<feature type="domain" description="SH3" evidence="16">
    <location>
        <begin position="371"/>
        <end position="432"/>
    </location>
</feature>
<evidence type="ECO:0000256" key="15">
    <source>
        <dbReference type="SAM" id="MobiDB-lite"/>
    </source>
</evidence>
<dbReference type="GO" id="GO:0005737">
    <property type="term" value="C:cytoplasm"/>
    <property type="evidence" value="ECO:0007669"/>
    <property type="project" value="UniProtKB-SubCell"/>
</dbReference>
<dbReference type="GO" id="GO:0002250">
    <property type="term" value="P:adaptive immune response"/>
    <property type="evidence" value="ECO:0007669"/>
    <property type="project" value="UniProtKB-KW"/>
</dbReference>
<evidence type="ECO:0000256" key="12">
    <source>
        <dbReference type="ARBA" id="ARBA00023242"/>
    </source>
</evidence>
<dbReference type="InterPro" id="IPR037781">
    <property type="entry name" value="SKAP_fam"/>
</dbReference>
<keyword evidence="11" id="KW-0472">Membrane</keyword>
<dbReference type="Gene3D" id="2.30.30.40">
    <property type="entry name" value="SH3 Domains"/>
    <property type="match status" value="1"/>
</dbReference>
<dbReference type="SUPFAM" id="SSF50729">
    <property type="entry name" value="PH domain-like"/>
    <property type="match status" value="1"/>
</dbReference>
<dbReference type="Proteomes" id="UP001142489">
    <property type="component" value="Unassembled WGS sequence"/>
</dbReference>
<dbReference type="PANTHER" id="PTHR15129:SF1">
    <property type="entry name" value="SRC KINASE-ASSOCIATED PHOSPHOPROTEIN 1"/>
    <property type="match status" value="1"/>
</dbReference>
<keyword evidence="12" id="KW-0539">Nucleus</keyword>
<comment type="subcellular location">
    <subcellularLocation>
        <location evidence="2">Cell membrane</location>
    </subcellularLocation>
    <subcellularLocation>
        <location evidence="3">Cytoplasm</location>
    </subcellularLocation>
    <subcellularLocation>
        <location evidence="1">Nucleus</location>
    </subcellularLocation>
</comment>
<feature type="non-terminal residue" evidence="18">
    <location>
        <position position="436"/>
    </location>
</feature>
<dbReference type="Pfam" id="PF07653">
    <property type="entry name" value="SH3_2"/>
    <property type="match status" value="1"/>
</dbReference>
<evidence type="ECO:0000256" key="10">
    <source>
        <dbReference type="ARBA" id="ARBA00023130"/>
    </source>
</evidence>
<dbReference type="SMART" id="SM00233">
    <property type="entry name" value="PH"/>
    <property type="match status" value="1"/>
</dbReference>
<keyword evidence="8" id="KW-0597">Phosphoprotein</keyword>
<dbReference type="SUPFAM" id="SSF50044">
    <property type="entry name" value="SH3-domain"/>
    <property type="match status" value="1"/>
</dbReference>
<protein>
    <recommendedName>
        <fullName evidence="13">Src kinase-associated phosphoprotein 1</fullName>
    </recommendedName>
</protein>
<evidence type="ECO:0000256" key="4">
    <source>
        <dbReference type="ARBA" id="ARBA00005864"/>
    </source>
</evidence>
<evidence type="ECO:0000256" key="1">
    <source>
        <dbReference type="ARBA" id="ARBA00004123"/>
    </source>
</evidence>
<dbReference type="InterPro" id="IPR036028">
    <property type="entry name" value="SH3-like_dom_sf"/>
</dbReference>
<dbReference type="InterPro" id="IPR011993">
    <property type="entry name" value="PH-like_dom_sf"/>
</dbReference>
<evidence type="ECO:0000259" key="17">
    <source>
        <dbReference type="PROSITE" id="PS50003"/>
    </source>
</evidence>
<sequence length="436" mass="49262">SGFLVQEKLGPAAVKGGLFSHKYTQPYTPSTLFLSHSVLFSSVSCLLQRRIVNTGAKQTTTAAVGLFCVESSGRFPLMQATGGPLPEDVGKVLEGVEDYLEVLQTENLSAKARLQKDGILSDIRQLKERYQWGFLAGGVPVRFSPTQDGSDDSQTRSFIPPPAAHNTLENAENNTQKAFRDHDFILKQGYLEKRSRDPKIFGSEWQKRWCVLDNKAFYYFAHEKSKQPKGMFAIENFHARMALHLRKDSRRDCCFELSCPGKRTYEFTAANPAEAMDWVDQIQFLLKDIKSLVIPCEEELEDYQEEEGEAYDDIDSFDSPSAALDLEGEENERGSSDCIYEVLPDEDLDIPAVLVEEDAGAIQKRGGLIRSYANYYQGLWNCTGSHPDELSFQRGDLIYIVSKEYNMYGWWVGLLNRTVGIVPKEYLVPAYDVEEK</sequence>
<proteinExistence type="inferred from homology"/>
<evidence type="ECO:0000256" key="11">
    <source>
        <dbReference type="ARBA" id="ARBA00023136"/>
    </source>
</evidence>
<dbReference type="PROSITE" id="PS50003">
    <property type="entry name" value="PH_DOMAIN"/>
    <property type="match status" value="1"/>
</dbReference>
<dbReference type="OrthoDB" id="243840at2759"/>
<dbReference type="InterPro" id="IPR001849">
    <property type="entry name" value="PH_domain"/>
</dbReference>
<dbReference type="CDD" id="cd13380">
    <property type="entry name" value="PH_Skap1"/>
    <property type="match status" value="1"/>
</dbReference>
<dbReference type="PANTHER" id="PTHR15129">
    <property type="entry name" value="SRC-ASSOCIATED ADAPTOR PROTEIN"/>
    <property type="match status" value="1"/>
</dbReference>
<evidence type="ECO:0000256" key="6">
    <source>
        <dbReference type="ARBA" id="ARBA00022475"/>
    </source>
</evidence>
<evidence type="ECO:0000256" key="8">
    <source>
        <dbReference type="ARBA" id="ARBA00022553"/>
    </source>
</evidence>
<feature type="domain" description="PH" evidence="17">
    <location>
        <begin position="184"/>
        <end position="287"/>
    </location>
</feature>
<dbReference type="PROSITE" id="PS50002">
    <property type="entry name" value="SH3"/>
    <property type="match status" value="1"/>
</dbReference>
<evidence type="ECO:0000259" key="16">
    <source>
        <dbReference type="PROSITE" id="PS50002"/>
    </source>
</evidence>
<dbReference type="GO" id="GO:0005886">
    <property type="term" value="C:plasma membrane"/>
    <property type="evidence" value="ECO:0007669"/>
    <property type="project" value="UniProtKB-SubCell"/>
</dbReference>
<keyword evidence="7" id="KW-0963">Cytoplasm</keyword>
<keyword evidence="10" id="KW-1064">Adaptive immunity</keyword>
<dbReference type="SMART" id="SM00326">
    <property type="entry name" value="SH3"/>
    <property type="match status" value="1"/>
</dbReference>
<reference evidence="18" key="1">
    <citation type="journal article" date="2023" name="DNA Res.">
        <title>Chromosome-level genome assembly of Phrynocephalus forsythii using third-generation DNA sequencing and Hi-C analysis.</title>
        <authorList>
            <person name="Qi Y."/>
            <person name="Zhao W."/>
            <person name="Zhao Y."/>
            <person name="Niu C."/>
            <person name="Cao S."/>
            <person name="Zhang Y."/>
        </authorList>
    </citation>
    <scope>NUCLEOTIDE SEQUENCE</scope>
    <source>
        <tissue evidence="18">Muscle</tissue>
    </source>
</reference>
<evidence type="ECO:0000256" key="5">
    <source>
        <dbReference type="ARBA" id="ARBA00022443"/>
    </source>
</evidence>
<keyword evidence="6" id="KW-1003">Cell membrane</keyword>
<feature type="region of interest" description="Disordered" evidence="15">
    <location>
        <begin position="145"/>
        <end position="169"/>
    </location>
</feature>
<evidence type="ECO:0000256" key="7">
    <source>
        <dbReference type="ARBA" id="ARBA00022490"/>
    </source>
</evidence>